<dbReference type="OrthoDB" id="2162994at2759"/>
<feature type="region of interest" description="Disordered" evidence="8">
    <location>
        <begin position="59"/>
        <end position="133"/>
    </location>
</feature>
<evidence type="ECO:0000256" key="5">
    <source>
        <dbReference type="ARBA" id="ARBA00023163"/>
    </source>
</evidence>
<keyword evidence="4" id="KW-0805">Transcription regulation</keyword>
<evidence type="ECO:0000256" key="3">
    <source>
        <dbReference type="ARBA" id="ARBA00022833"/>
    </source>
</evidence>
<feature type="domain" description="GATA-type" evidence="9">
    <location>
        <begin position="354"/>
        <end position="385"/>
    </location>
</feature>
<comment type="caution">
    <text evidence="10">The sequence shown here is derived from an EMBL/GenBank/DDBJ whole genome shotgun (WGS) entry which is preliminary data.</text>
</comment>
<feature type="compositionally biased region" description="Pro residues" evidence="8">
    <location>
        <begin position="420"/>
        <end position="435"/>
    </location>
</feature>
<dbReference type="AlphaFoldDB" id="A0A1Y2BRV6"/>
<feature type="coiled-coil region" evidence="7">
    <location>
        <begin position="11"/>
        <end position="56"/>
    </location>
</feature>
<sequence>MSITLPRPTTLKEALLQIEFLQNAAKGHQIECRATERRLRERVEVLRAEVKSLRAVIGGSEAVPSGDPSVPSAPSVPSGSAPSGVSSASDPGASEAKKATISDSSASTSTTPSAASASRRRPTPSNSGAPGLSLDEIRALQGLPEKRHSGPKTGPPQNPATIKTSSEFKCEEVNCQLADKAFASASSLLTHQHEFHLRQVRVSFKDGSIKDIPRLSNGLLTCPCKIFTTHQSSAFRTHAHQCSGKQKSMKPQISIPTSSANMQQLRQPAISDTCLHPTSSSPRSTSAPSPPQRSLSSASSAPSPSRSSPLTTHPMPSQPKEPSPPQPKRSFSSTSSNSPLSHSESPDPVVQIVRSCIQCGTRETPAWRSGPAGSDLCNACGVRWKRSLIHENKDARQQHSPLLEADDKSPTISSNSEQPPSKPTIPTPSALPPASSPSSSSPNAISTVPLSCPVSSCPGHTKFYKNEFALKKHQTDVHDTYIPVKHKLNDETYIIESRRRADTRLYCLCNDSFAGAISLRRHAQICTFDDWTAGPRTPWPEVLLHAGYRVPPADLARYIDPGGSFMMTVRRFFQFHDIVPILCLSMLVGTGKREYVLGVPTDRGSEFVEFLDESGMLSGMEQVEAVVEDGKGKESDMSVVVEKSGAVDGGQDVFEYDETEEYLVDEEPDEEQEEEQEEVMEEGDAGIVIEDTLDSEDLMVDIMPDFENLPDATKGAVRIGVKMFLVEQFGGKEEEALRFERDGPTYLLPLNLEPMFREWAVREFKRCFPNSKINKKKRRVV</sequence>
<feature type="compositionally biased region" description="Pro residues" evidence="8">
    <location>
        <begin position="316"/>
        <end position="327"/>
    </location>
</feature>
<dbReference type="PROSITE" id="PS50114">
    <property type="entry name" value="GATA_ZN_FINGER_2"/>
    <property type="match status" value="1"/>
</dbReference>
<dbReference type="PANTHER" id="PTHR47172:SF24">
    <property type="entry name" value="GATA ZINC FINGER DOMAIN-CONTAINING PROTEIN 14-RELATED"/>
    <property type="match status" value="1"/>
</dbReference>
<protein>
    <recommendedName>
        <fullName evidence="9">GATA-type domain-containing protein</fullName>
    </recommendedName>
</protein>
<organism evidence="10 11">
    <name type="scientific">Rhizoclosmatium globosum</name>
    <dbReference type="NCBI Taxonomy" id="329046"/>
    <lineage>
        <taxon>Eukaryota</taxon>
        <taxon>Fungi</taxon>
        <taxon>Fungi incertae sedis</taxon>
        <taxon>Chytridiomycota</taxon>
        <taxon>Chytridiomycota incertae sedis</taxon>
        <taxon>Chytridiomycetes</taxon>
        <taxon>Chytridiales</taxon>
        <taxon>Chytriomycetaceae</taxon>
        <taxon>Rhizoclosmatium</taxon>
    </lineage>
</organism>
<feature type="compositionally biased region" description="Low complexity" evidence="8">
    <location>
        <begin position="104"/>
        <end position="117"/>
    </location>
</feature>
<keyword evidence="1" id="KW-0479">Metal-binding</keyword>
<feature type="region of interest" description="Disordered" evidence="8">
    <location>
        <begin position="272"/>
        <end position="348"/>
    </location>
</feature>
<feature type="compositionally biased region" description="Low complexity" evidence="8">
    <location>
        <begin position="277"/>
        <end position="315"/>
    </location>
</feature>
<dbReference type="SUPFAM" id="SSF57716">
    <property type="entry name" value="Glucocorticoid receptor-like (DNA-binding domain)"/>
    <property type="match status" value="1"/>
</dbReference>
<evidence type="ECO:0000256" key="6">
    <source>
        <dbReference type="PROSITE-ProRule" id="PRU00094"/>
    </source>
</evidence>
<feature type="region of interest" description="Disordered" evidence="8">
    <location>
        <begin position="394"/>
        <end position="443"/>
    </location>
</feature>
<dbReference type="STRING" id="329046.A0A1Y2BRV6"/>
<dbReference type="SMART" id="SM00401">
    <property type="entry name" value="ZnF_GATA"/>
    <property type="match status" value="1"/>
</dbReference>
<dbReference type="InterPro" id="IPR000679">
    <property type="entry name" value="Znf_GATA"/>
</dbReference>
<keyword evidence="7" id="KW-0175">Coiled coil</keyword>
<evidence type="ECO:0000256" key="4">
    <source>
        <dbReference type="ARBA" id="ARBA00023015"/>
    </source>
</evidence>
<evidence type="ECO:0000256" key="7">
    <source>
        <dbReference type="SAM" id="Coils"/>
    </source>
</evidence>
<name>A0A1Y2BRV6_9FUNG</name>
<reference evidence="10 11" key="1">
    <citation type="submission" date="2016-07" db="EMBL/GenBank/DDBJ databases">
        <title>Pervasive Adenine N6-methylation of Active Genes in Fungi.</title>
        <authorList>
            <consortium name="DOE Joint Genome Institute"/>
            <person name="Mondo S.J."/>
            <person name="Dannebaum R.O."/>
            <person name="Kuo R.C."/>
            <person name="Labutti K."/>
            <person name="Haridas S."/>
            <person name="Kuo A."/>
            <person name="Salamov A."/>
            <person name="Ahrendt S.R."/>
            <person name="Lipzen A."/>
            <person name="Sullivan W."/>
            <person name="Andreopoulos W.B."/>
            <person name="Clum A."/>
            <person name="Lindquist E."/>
            <person name="Daum C."/>
            <person name="Ramamoorthy G.K."/>
            <person name="Gryganskyi A."/>
            <person name="Culley D."/>
            <person name="Magnuson J.K."/>
            <person name="James T.Y."/>
            <person name="O'Malley M.A."/>
            <person name="Stajich J.E."/>
            <person name="Spatafora J.W."/>
            <person name="Visel A."/>
            <person name="Grigoriev I.V."/>
        </authorList>
    </citation>
    <scope>NUCLEOTIDE SEQUENCE [LARGE SCALE GENOMIC DNA]</scope>
    <source>
        <strain evidence="10 11">JEL800</strain>
    </source>
</reference>
<dbReference type="Pfam" id="PF00320">
    <property type="entry name" value="GATA"/>
    <property type="match status" value="1"/>
</dbReference>
<dbReference type="PROSITE" id="PS00344">
    <property type="entry name" value="GATA_ZN_FINGER_1"/>
    <property type="match status" value="1"/>
</dbReference>
<dbReference type="GO" id="GO:0043565">
    <property type="term" value="F:sequence-specific DNA binding"/>
    <property type="evidence" value="ECO:0007669"/>
    <property type="project" value="InterPro"/>
</dbReference>
<evidence type="ECO:0000313" key="11">
    <source>
        <dbReference type="Proteomes" id="UP000193642"/>
    </source>
</evidence>
<dbReference type="CDD" id="cd00202">
    <property type="entry name" value="ZnF_GATA"/>
    <property type="match status" value="1"/>
</dbReference>
<dbReference type="EMBL" id="MCGO01000050">
    <property type="protein sequence ID" value="ORY37488.1"/>
    <property type="molecule type" value="Genomic_DNA"/>
</dbReference>
<dbReference type="InterPro" id="IPR013088">
    <property type="entry name" value="Znf_NHR/GATA"/>
</dbReference>
<gene>
    <name evidence="10" type="ORF">BCR33DRAFT_854766</name>
</gene>
<keyword evidence="5" id="KW-0804">Transcription</keyword>
<evidence type="ECO:0000259" key="9">
    <source>
        <dbReference type="PROSITE" id="PS50114"/>
    </source>
</evidence>
<proteinExistence type="predicted"/>
<evidence type="ECO:0000256" key="8">
    <source>
        <dbReference type="SAM" id="MobiDB-lite"/>
    </source>
</evidence>
<keyword evidence="2 6" id="KW-0863">Zinc-finger</keyword>
<evidence type="ECO:0000313" key="10">
    <source>
        <dbReference type="EMBL" id="ORY37488.1"/>
    </source>
</evidence>
<dbReference type="Proteomes" id="UP000193642">
    <property type="component" value="Unassembled WGS sequence"/>
</dbReference>
<evidence type="ECO:0000256" key="2">
    <source>
        <dbReference type="ARBA" id="ARBA00022771"/>
    </source>
</evidence>
<dbReference type="SMART" id="SM00355">
    <property type="entry name" value="ZnF_C2H2"/>
    <property type="match status" value="2"/>
</dbReference>
<dbReference type="GO" id="GO:0006355">
    <property type="term" value="P:regulation of DNA-templated transcription"/>
    <property type="evidence" value="ECO:0007669"/>
    <property type="project" value="InterPro"/>
</dbReference>
<feature type="compositionally biased region" description="Low complexity" evidence="8">
    <location>
        <begin position="328"/>
        <end position="343"/>
    </location>
</feature>
<feature type="compositionally biased region" description="Polar residues" evidence="8">
    <location>
        <begin position="410"/>
        <end position="419"/>
    </location>
</feature>
<dbReference type="Gene3D" id="3.30.50.10">
    <property type="entry name" value="Erythroid Transcription Factor GATA-1, subunit A"/>
    <property type="match status" value="1"/>
</dbReference>
<keyword evidence="11" id="KW-1185">Reference proteome</keyword>
<evidence type="ECO:0000256" key="1">
    <source>
        <dbReference type="ARBA" id="ARBA00022723"/>
    </source>
</evidence>
<accession>A0A1Y2BRV6</accession>
<keyword evidence="3" id="KW-0862">Zinc</keyword>
<dbReference type="InterPro" id="IPR013087">
    <property type="entry name" value="Znf_C2H2_type"/>
</dbReference>
<dbReference type="PANTHER" id="PTHR47172">
    <property type="entry name" value="OS01G0976800 PROTEIN"/>
    <property type="match status" value="1"/>
</dbReference>
<feature type="compositionally biased region" description="Low complexity" evidence="8">
    <location>
        <begin position="62"/>
        <end position="94"/>
    </location>
</feature>
<dbReference type="GO" id="GO:0008270">
    <property type="term" value="F:zinc ion binding"/>
    <property type="evidence" value="ECO:0007669"/>
    <property type="project" value="UniProtKB-KW"/>
</dbReference>